<dbReference type="Gene3D" id="2.20.110.10">
    <property type="entry name" value="Histone H3 K4-specific methyltransferase SET7/9 N-terminal domain"/>
    <property type="match status" value="3"/>
</dbReference>
<reference evidence="1" key="1">
    <citation type="journal article" date="2021" name="PeerJ">
        <title>Extensive microbial diversity within the chicken gut microbiome revealed by metagenomics and culture.</title>
        <authorList>
            <person name="Gilroy R."/>
            <person name="Ravi A."/>
            <person name="Getino M."/>
            <person name="Pursley I."/>
            <person name="Horton D.L."/>
            <person name="Alikhan N.F."/>
            <person name="Baker D."/>
            <person name="Gharbi K."/>
            <person name="Hall N."/>
            <person name="Watson M."/>
            <person name="Adriaenssens E.M."/>
            <person name="Foster-Nyarko E."/>
            <person name="Jarju S."/>
            <person name="Secka A."/>
            <person name="Antonio M."/>
            <person name="Oren A."/>
            <person name="Chaudhuri R.R."/>
            <person name="La Ragione R."/>
            <person name="Hildebrand F."/>
            <person name="Pallen M.J."/>
        </authorList>
    </citation>
    <scope>NUCLEOTIDE SEQUENCE</scope>
    <source>
        <strain evidence="1">A6-441</strain>
    </source>
</reference>
<dbReference type="Pfam" id="PF07661">
    <property type="entry name" value="MORN_2"/>
    <property type="match status" value="5"/>
</dbReference>
<sequence>MKTLILLISFLIIGCSNIVSRGAQEKEKIYYSNGNLKSEISFINNIKNGPIFNYFEDGRIAVKGYFKNDQREKKWYFYDENTGKLIAIENYKNGLLEGEQIYYYPDGNLKVKGNYKDNYRVGFWQMYDENGKLSVQNIFLDGEDVVSVALFQENGNIFCSGLTKNGLRDGIWQYYDTEGKLLYDVEYLNGIRDGEWKAYDKDGNIIATGYYNHGKILGLE</sequence>
<dbReference type="InterPro" id="IPR011652">
    <property type="entry name" value="MORN_2"/>
</dbReference>
<dbReference type="PROSITE" id="PS51257">
    <property type="entry name" value="PROKAR_LIPOPROTEIN"/>
    <property type="match status" value="1"/>
</dbReference>
<protein>
    <submittedName>
        <fullName evidence="1">Toxin-antitoxin system YwqK family antitoxin</fullName>
    </submittedName>
</protein>
<organism evidence="1 2">
    <name type="scientific">Candidatus Fusobacterium pullicola</name>
    <dbReference type="NCBI Taxonomy" id="2838601"/>
    <lineage>
        <taxon>Bacteria</taxon>
        <taxon>Fusobacteriati</taxon>
        <taxon>Fusobacteriota</taxon>
        <taxon>Fusobacteriia</taxon>
        <taxon>Fusobacteriales</taxon>
        <taxon>Fusobacteriaceae</taxon>
        <taxon>Fusobacterium</taxon>
    </lineage>
</organism>
<name>A0A9E2KZB9_9FUSO</name>
<dbReference type="Proteomes" id="UP000724657">
    <property type="component" value="Unassembled WGS sequence"/>
</dbReference>
<proteinExistence type="predicted"/>
<dbReference type="SUPFAM" id="SSF82185">
    <property type="entry name" value="Histone H3 K4-specific methyltransferase SET7/9 N-terminal domain"/>
    <property type="match status" value="3"/>
</dbReference>
<comment type="caution">
    <text evidence="1">The sequence shown here is derived from an EMBL/GenBank/DDBJ whole genome shotgun (WGS) entry which is preliminary data.</text>
</comment>
<evidence type="ECO:0000313" key="2">
    <source>
        <dbReference type="Proteomes" id="UP000724657"/>
    </source>
</evidence>
<gene>
    <name evidence="1" type="ORF">IAA47_06455</name>
</gene>
<dbReference type="PANTHER" id="PTHR33706">
    <property type="entry name" value="MORN VARIANT REPEAT PROTEIN"/>
    <property type="match status" value="1"/>
</dbReference>
<accession>A0A9E2KZB9</accession>
<evidence type="ECO:0000313" key="1">
    <source>
        <dbReference type="EMBL" id="MBU3842602.1"/>
    </source>
</evidence>
<dbReference type="EMBL" id="JAHLFN010000063">
    <property type="protein sequence ID" value="MBU3842602.1"/>
    <property type="molecule type" value="Genomic_DNA"/>
</dbReference>
<dbReference type="PANTHER" id="PTHR33706:SF1">
    <property type="entry name" value="TPR REPEAT PROTEIN"/>
    <property type="match status" value="1"/>
</dbReference>
<dbReference type="AlphaFoldDB" id="A0A9E2KZB9"/>
<reference evidence="1" key="2">
    <citation type="submission" date="2021-04" db="EMBL/GenBank/DDBJ databases">
        <authorList>
            <person name="Gilroy R."/>
        </authorList>
    </citation>
    <scope>NUCLEOTIDE SEQUENCE</scope>
    <source>
        <strain evidence="1">A6-441</strain>
    </source>
</reference>